<comment type="caution">
    <text evidence="9">The sequence shown here is derived from an EMBL/GenBank/DDBJ whole genome shotgun (WGS) entry which is preliminary data.</text>
</comment>
<comment type="similarity">
    <text evidence="6">Belongs to the peptidase M48 family.</text>
</comment>
<dbReference type="GO" id="GO:0051603">
    <property type="term" value="P:proteolysis involved in protein catabolic process"/>
    <property type="evidence" value="ECO:0007669"/>
    <property type="project" value="TreeGrafter"/>
</dbReference>
<proteinExistence type="inferred from homology"/>
<feature type="chain" id="PRO_5016646473" evidence="7">
    <location>
        <begin position="42"/>
        <end position="285"/>
    </location>
</feature>
<keyword evidence="3 6" id="KW-0378">Hydrolase</keyword>
<evidence type="ECO:0000313" key="10">
    <source>
        <dbReference type="Proteomes" id="UP000261931"/>
    </source>
</evidence>
<dbReference type="RefSeq" id="WP_116959252.1">
    <property type="nucleotide sequence ID" value="NZ_QVLS01000006.1"/>
</dbReference>
<dbReference type="InterPro" id="IPR001915">
    <property type="entry name" value="Peptidase_M48"/>
</dbReference>
<dbReference type="PANTHER" id="PTHR22726">
    <property type="entry name" value="METALLOENDOPEPTIDASE OMA1"/>
    <property type="match status" value="1"/>
</dbReference>
<feature type="domain" description="Peptidase M48" evidence="8">
    <location>
        <begin position="110"/>
        <end position="270"/>
    </location>
</feature>
<keyword evidence="10" id="KW-1185">Reference proteome</keyword>
<dbReference type="CDD" id="cd07331">
    <property type="entry name" value="M48C_Oma1_like"/>
    <property type="match status" value="1"/>
</dbReference>
<dbReference type="Gene3D" id="3.30.2010.10">
    <property type="entry name" value="Metalloproteases ('zincins'), catalytic domain"/>
    <property type="match status" value="1"/>
</dbReference>
<feature type="signal peptide" evidence="7">
    <location>
        <begin position="1"/>
        <end position="41"/>
    </location>
</feature>
<evidence type="ECO:0000256" key="4">
    <source>
        <dbReference type="ARBA" id="ARBA00022833"/>
    </source>
</evidence>
<keyword evidence="2" id="KW-0479">Metal-binding</keyword>
<comment type="cofactor">
    <cofactor evidence="6">
        <name>Zn(2+)</name>
        <dbReference type="ChEBI" id="CHEBI:29105"/>
    </cofactor>
    <text evidence="6">Binds 1 zinc ion per subunit.</text>
</comment>
<gene>
    <name evidence="9" type="ORF">DY262_11035</name>
</gene>
<dbReference type="Proteomes" id="UP000261931">
    <property type="component" value="Unassembled WGS sequence"/>
</dbReference>
<dbReference type="InterPro" id="IPR051156">
    <property type="entry name" value="Mito/Outer_Membr_Metalloprot"/>
</dbReference>
<reference evidence="9 10" key="1">
    <citation type="submission" date="2018-08" db="EMBL/GenBank/DDBJ databases">
        <title>Hydrogenophaga sp. LA-38 isolated from sludge.</title>
        <authorList>
            <person name="Im W.-T."/>
        </authorList>
    </citation>
    <scope>NUCLEOTIDE SEQUENCE [LARGE SCALE GENOMIC DNA]</scope>
    <source>
        <strain evidence="9 10">LA-38</strain>
    </source>
</reference>
<keyword evidence="4 6" id="KW-0862">Zinc</keyword>
<name>A0A372EJK1_9BURK</name>
<organism evidence="9 10">
    <name type="scientific">Hydrogenophaga borbori</name>
    <dbReference type="NCBI Taxonomy" id="2294117"/>
    <lineage>
        <taxon>Bacteria</taxon>
        <taxon>Pseudomonadati</taxon>
        <taxon>Pseudomonadota</taxon>
        <taxon>Betaproteobacteria</taxon>
        <taxon>Burkholderiales</taxon>
        <taxon>Comamonadaceae</taxon>
        <taxon>Hydrogenophaga</taxon>
    </lineage>
</organism>
<dbReference type="GO" id="GO:0004222">
    <property type="term" value="F:metalloendopeptidase activity"/>
    <property type="evidence" value="ECO:0007669"/>
    <property type="project" value="InterPro"/>
</dbReference>
<dbReference type="GO" id="GO:0016020">
    <property type="term" value="C:membrane"/>
    <property type="evidence" value="ECO:0007669"/>
    <property type="project" value="TreeGrafter"/>
</dbReference>
<protein>
    <submittedName>
        <fullName evidence="9">M48 family peptidase</fullName>
    </submittedName>
</protein>
<dbReference type="PANTHER" id="PTHR22726:SF1">
    <property type="entry name" value="METALLOENDOPEPTIDASE OMA1, MITOCHONDRIAL"/>
    <property type="match status" value="1"/>
</dbReference>
<evidence type="ECO:0000256" key="7">
    <source>
        <dbReference type="SAM" id="SignalP"/>
    </source>
</evidence>
<evidence type="ECO:0000256" key="5">
    <source>
        <dbReference type="ARBA" id="ARBA00023049"/>
    </source>
</evidence>
<evidence type="ECO:0000256" key="6">
    <source>
        <dbReference type="RuleBase" id="RU003983"/>
    </source>
</evidence>
<dbReference type="GO" id="GO:0046872">
    <property type="term" value="F:metal ion binding"/>
    <property type="evidence" value="ECO:0007669"/>
    <property type="project" value="UniProtKB-KW"/>
</dbReference>
<accession>A0A372EJK1</accession>
<dbReference type="EMBL" id="QVLS01000006">
    <property type="protein sequence ID" value="RFP78855.1"/>
    <property type="molecule type" value="Genomic_DNA"/>
</dbReference>
<evidence type="ECO:0000313" key="9">
    <source>
        <dbReference type="EMBL" id="RFP78855.1"/>
    </source>
</evidence>
<evidence type="ECO:0000256" key="1">
    <source>
        <dbReference type="ARBA" id="ARBA00022670"/>
    </source>
</evidence>
<dbReference type="Pfam" id="PF01435">
    <property type="entry name" value="Peptidase_M48"/>
    <property type="match status" value="1"/>
</dbReference>
<evidence type="ECO:0000256" key="3">
    <source>
        <dbReference type="ARBA" id="ARBA00022801"/>
    </source>
</evidence>
<sequence>MCFLCDLKTRDCAPPRTEPVWSARRAFVLAAGAAAAAPALAQVDVGQGSALRNLVPAEELENAATQQYGQMMAEAKAKGALVAGGDPQVLRLRNMAQRLIPHSPQWNKRATRWQWEVNLIRSEQINAFCMPGGKIAFYTGILDKLKLSDDEAAMIMGHEMAHALREHARSRVAKTNATGIGLSIAAQLLGLGQLGDVAANLGTQLLSLKYSRDDETEADLVGLELAARSAYQPRAAVTLWQKMAAAGGGAAPGFLSTHPTGPERIRQLEANVPKVQGLYERARKG</sequence>
<keyword evidence="1 6" id="KW-0645">Protease</keyword>
<keyword evidence="5 6" id="KW-0482">Metalloprotease</keyword>
<evidence type="ECO:0000256" key="2">
    <source>
        <dbReference type="ARBA" id="ARBA00022723"/>
    </source>
</evidence>
<dbReference type="AlphaFoldDB" id="A0A372EJK1"/>
<keyword evidence="7" id="KW-0732">Signal</keyword>
<evidence type="ECO:0000259" key="8">
    <source>
        <dbReference type="Pfam" id="PF01435"/>
    </source>
</evidence>